<keyword evidence="10" id="KW-1185">Reference proteome</keyword>
<dbReference type="InterPro" id="IPR051636">
    <property type="entry name" value="Plant_LTP/defense-related"/>
</dbReference>
<feature type="compositionally biased region" description="Acidic residues" evidence="7">
    <location>
        <begin position="42"/>
        <end position="56"/>
    </location>
</feature>
<evidence type="ECO:0000256" key="2">
    <source>
        <dbReference type="ARBA" id="ARBA00008965"/>
    </source>
</evidence>
<dbReference type="InterPro" id="IPR012340">
    <property type="entry name" value="NA-bd_OB-fold"/>
</dbReference>
<dbReference type="SMART" id="SM00499">
    <property type="entry name" value="AAI"/>
    <property type="match status" value="1"/>
</dbReference>
<dbReference type="GO" id="GO:0008270">
    <property type="term" value="F:zinc ion binding"/>
    <property type="evidence" value="ECO:0007669"/>
    <property type="project" value="UniProtKB-KW"/>
</dbReference>
<comment type="similarity">
    <text evidence="1">Belongs to the replication factor A protein 1 family.</text>
</comment>
<keyword evidence="3" id="KW-0479">Metal-binding</keyword>
<dbReference type="EMBL" id="JAAMPC010000012">
    <property type="protein sequence ID" value="KAG2277323.1"/>
    <property type="molecule type" value="Genomic_DNA"/>
</dbReference>
<proteinExistence type="inferred from homology"/>
<feature type="compositionally biased region" description="Pro residues" evidence="7">
    <location>
        <begin position="1"/>
        <end position="11"/>
    </location>
</feature>
<keyword evidence="4" id="KW-0863">Zinc-finger</keyword>
<comment type="caution">
    <text evidence="9">The sequence shown here is derived from an EMBL/GenBank/DDBJ whole genome shotgun (WGS) entry which is preliminary data.</text>
</comment>
<name>A0A8X7R0D4_BRACI</name>
<dbReference type="Gene3D" id="1.10.110.10">
    <property type="entry name" value="Plant lipid-transfer and hydrophobic proteins"/>
    <property type="match status" value="1"/>
</dbReference>
<evidence type="ECO:0000256" key="6">
    <source>
        <dbReference type="ARBA" id="ARBA00023125"/>
    </source>
</evidence>
<evidence type="ECO:0000256" key="1">
    <source>
        <dbReference type="ARBA" id="ARBA00005690"/>
    </source>
</evidence>
<dbReference type="AlphaFoldDB" id="A0A8X7R0D4"/>
<evidence type="ECO:0000313" key="9">
    <source>
        <dbReference type="EMBL" id="KAG2277323.1"/>
    </source>
</evidence>
<dbReference type="SUPFAM" id="SSF50249">
    <property type="entry name" value="Nucleic acid-binding proteins"/>
    <property type="match status" value="1"/>
</dbReference>
<feature type="compositionally biased region" description="Pro residues" evidence="7">
    <location>
        <begin position="450"/>
        <end position="465"/>
    </location>
</feature>
<evidence type="ECO:0000256" key="7">
    <source>
        <dbReference type="SAM" id="MobiDB-lite"/>
    </source>
</evidence>
<accession>A0A8X7R0D4</accession>
<dbReference type="Proteomes" id="UP000886595">
    <property type="component" value="Unassembled WGS sequence"/>
</dbReference>
<dbReference type="OrthoDB" id="914072at2759"/>
<evidence type="ECO:0000259" key="8">
    <source>
        <dbReference type="SMART" id="SM00499"/>
    </source>
</evidence>
<dbReference type="InterPro" id="IPR013955">
    <property type="entry name" value="Rep_factor-A_C"/>
</dbReference>
<feature type="region of interest" description="Disordered" evidence="7">
    <location>
        <begin position="1"/>
        <end position="60"/>
    </location>
</feature>
<evidence type="ECO:0000256" key="5">
    <source>
        <dbReference type="ARBA" id="ARBA00022833"/>
    </source>
</evidence>
<feature type="domain" description="Bifunctional inhibitor/plant lipid transfer protein/seed storage helical" evidence="8">
    <location>
        <begin position="513"/>
        <end position="594"/>
    </location>
</feature>
<dbReference type="Pfam" id="PF08646">
    <property type="entry name" value="Rep_fac-A_C"/>
    <property type="match status" value="1"/>
</dbReference>
<feature type="compositionally biased region" description="Low complexity" evidence="7">
    <location>
        <begin position="407"/>
        <end position="422"/>
    </location>
</feature>
<dbReference type="CDD" id="cd01958">
    <property type="entry name" value="HPS_like"/>
    <property type="match status" value="1"/>
</dbReference>
<dbReference type="PANTHER" id="PTHR31731">
    <property type="match status" value="1"/>
</dbReference>
<dbReference type="Gene3D" id="2.40.50.140">
    <property type="entry name" value="Nucleic acid-binding proteins"/>
    <property type="match status" value="1"/>
</dbReference>
<dbReference type="Pfam" id="PF14547">
    <property type="entry name" value="Hydrophob_seed"/>
    <property type="match status" value="1"/>
</dbReference>
<gene>
    <name evidence="9" type="ORF">Bca52824_059878</name>
</gene>
<keyword evidence="5" id="KW-0862">Zinc</keyword>
<feature type="region of interest" description="Disordered" evidence="7">
    <location>
        <begin position="477"/>
        <end position="507"/>
    </location>
</feature>
<evidence type="ECO:0000256" key="4">
    <source>
        <dbReference type="ARBA" id="ARBA00022771"/>
    </source>
</evidence>
<dbReference type="InterPro" id="IPR027923">
    <property type="entry name" value="Hydrophob_seed_dom"/>
</dbReference>
<reference evidence="9 10" key="1">
    <citation type="submission" date="2020-02" db="EMBL/GenBank/DDBJ databases">
        <authorList>
            <person name="Ma Q."/>
            <person name="Huang Y."/>
            <person name="Song X."/>
            <person name="Pei D."/>
        </authorList>
    </citation>
    <scope>NUCLEOTIDE SEQUENCE [LARGE SCALE GENOMIC DNA]</scope>
    <source>
        <strain evidence="9">Sxm20200214</strain>
        <tissue evidence="9">Leaf</tissue>
    </source>
</reference>
<dbReference type="InterPro" id="IPR036312">
    <property type="entry name" value="Bifun_inhib/LTP/seed_sf"/>
</dbReference>
<evidence type="ECO:0000313" key="10">
    <source>
        <dbReference type="Proteomes" id="UP000886595"/>
    </source>
</evidence>
<dbReference type="CDD" id="cd04476">
    <property type="entry name" value="RPA1_DBD_C"/>
    <property type="match status" value="1"/>
</dbReference>
<dbReference type="InterPro" id="IPR016140">
    <property type="entry name" value="Bifunc_inhib/LTP/seed_store"/>
</dbReference>
<organism evidence="9 10">
    <name type="scientific">Brassica carinata</name>
    <name type="common">Ethiopian mustard</name>
    <name type="synonym">Abyssinian cabbage</name>
    <dbReference type="NCBI Taxonomy" id="52824"/>
    <lineage>
        <taxon>Eukaryota</taxon>
        <taxon>Viridiplantae</taxon>
        <taxon>Streptophyta</taxon>
        <taxon>Embryophyta</taxon>
        <taxon>Tracheophyta</taxon>
        <taxon>Spermatophyta</taxon>
        <taxon>Magnoliopsida</taxon>
        <taxon>eudicotyledons</taxon>
        <taxon>Gunneridae</taxon>
        <taxon>Pentapetalae</taxon>
        <taxon>rosids</taxon>
        <taxon>malvids</taxon>
        <taxon>Brassicales</taxon>
        <taxon>Brassicaceae</taxon>
        <taxon>Brassiceae</taxon>
        <taxon>Brassica</taxon>
    </lineage>
</organism>
<keyword evidence="6" id="KW-0238">DNA-binding</keyword>
<comment type="similarity">
    <text evidence="2">Belongs to the plant LTP family. PEARLI1 subfamily.</text>
</comment>
<dbReference type="SUPFAM" id="SSF47699">
    <property type="entry name" value="Bifunctional inhibitor/lipid-transfer protein/seed storage 2S albumin"/>
    <property type="match status" value="1"/>
</dbReference>
<feature type="compositionally biased region" description="Pro residues" evidence="7">
    <location>
        <begin position="477"/>
        <end position="494"/>
    </location>
</feature>
<feature type="region of interest" description="Disordered" evidence="7">
    <location>
        <begin position="406"/>
        <end position="465"/>
    </location>
</feature>
<dbReference type="Gene3D" id="3.40.630.30">
    <property type="match status" value="1"/>
</dbReference>
<sequence>MGFRPPPPSASFPPSSNDDLESISAARGANSDSDPKVSEDAVMYDDKEDFSPEPDQDSSIRTFTAAKLDPSSGANGSSRNTKIKTEISTVKLEAGVSSVVPKDESAKISTDDTQTGLGLITFMNKLSGSSLYVKHMMCLIGLKNIFARQLPNMPKEYIVCFLMDMKHKSVMVVRPPAAGGSGITHVVGGITYRPYHRTVVVYLSLCDEAAAMCRSLISQELNYARTHNLRNTLRSAAIAEFTARLGGPVGEAKEGIKKKELVSTQEADFICYARVVEVLRQNGRSFVFCTGCSRKLDKSGTFFRCNRCDNPNVTGVIKYRVELSVDDGSDNATFVVFDRKMLKLTKQDAAVLALDEMNGGGGDELPHCLKELDGKDFVFQIRVTPYNFTSNHRTFTVSGISDHINPSSIVEGEGSEASASVSNTLGGQGDEPNPSGYEGKEGGGRKRPRILPPIINPPPVTTPPGILPPITTPPGLLPPIINPPPITTPPPSSGYPPYHGGPPSGGGSAQPTCPINALKLGACVDVLGGLIHIGLGNPVENVCCPVLQGLLELEAAVCLCTTIRLKLLNLNIFIPLALQALITCGINPPPGFICPPLT</sequence>
<evidence type="ECO:0000256" key="3">
    <source>
        <dbReference type="ARBA" id="ARBA00022723"/>
    </source>
</evidence>
<dbReference type="InterPro" id="IPR047192">
    <property type="entry name" value="Euk_RPA1_DBD_C"/>
</dbReference>
<protein>
    <recommendedName>
        <fullName evidence="8">Bifunctional inhibitor/plant lipid transfer protein/seed storage helical domain-containing protein</fullName>
    </recommendedName>
</protein>
<dbReference type="GO" id="GO:0003677">
    <property type="term" value="F:DNA binding"/>
    <property type="evidence" value="ECO:0007669"/>
    <property type="project" value="UniProtKB-KW"/>
</dbReference>